<accession>A0A177I8H7</accession>
<keyword evidence="2" id="KW-1185">Reference proteome</keyword>
<reference evidence="2" key="1">
    <citation type="submission" date="2016-02" db="EMBL/GenBank/DDBJ databases">
        <authorList>
            <person name="Kaur G."/>
            <person name="Nair G.R."/>
            <person name="Mayilraj S."/>
        </authorList>
    </citation>
    <scope>NUCLEOTIDE SEQUENCE [LARGE SCALE GENOMIC DNA]</scope>
    <source>
        <strain evidence="2">GA-15</strain>
    </source>
</reference>
<dbReference type="Proteomes" id="UP000076947">
    <property type="component" value="Unassembled WGS sequence"/>
</dbReference>
<sequence length="60" mass="6571">MAQLAVVILSLFGQMERTYVSECAAHARIVAESKGKRAGWPCVVDPDKLCYVEHVCADGF</sequence>
<evidence type="ECO:0000313" key="2">
    <source>
        <dbReference type="Proteomes" id="UP000076947"/>
    </source>
</evidence>
<protein>
    <submittedName>
        <fullName evidence="1">Uncharacterized protein</fullName>
    </submittedName>
</protein>
<dbReference type="EMBL" id="LSTQ01000026">
    <property type="protein sequence ID" value="OAH25117.1"/>
    <property type="molecule type" value="Genomic_DNA"/>
</dbReference>
<dbReference type="AlphaFoldDB" id="A0A177I8H7"/>
<gene>
    <name evidence="1" type="ORF">AYJ05_07815</name>
</gene>
<evidence type="ECO:0000313" key="1">
    <source>
        <dbReference type="EMBL" id="OAH25117.1"/>
    </source>
</evidence>
<comment type="caution">
    <text evidence="1">The sequence shown here is derived from an EMBL/GenBank/DDBJ whole genome shotgun (WGS) entry which is preliminary data.</text>
</comment>
<proteinExistence type="predicted"/>
<name>A0A177I8H7_9CORY</name>
<organism evidence="1 2">
    <name type="scientific">Corynebacterium stationis</name>
    <dbReference type="NCBI Taxonomy" id="1705"/>
    <lineage>
        <taxon>Bacteria</taxon>
        <taxon>Bacillati</taxon>
        <taxon>Actinomycetota</taxon>
        <taxon>Actinomycetes</taxon>
        <taxon>Mycobacteriales</taxon>
        <taxon>Corynebacteriaceae</taxon>
        <taxon>Corynebacterium</taxon>
    </lineage>
</organism>